<dbReference type="Proteomes" id="UP000621516">
    <property type="component" value="Unassembled WGS sequence"/>
</dbReference>
<accession>A0A8J6U616</accession>
<dbReference type="CDD" id="cd04301">
    <property type="entry name" value="NAT_SF"/>
    <property type="match status" value="1"/>
</dbReference>
<dbReference type="InterPro" id="IPR000182">
    <property type="entry name" value="GNAT_dom"/>
</dbReference>
<keyword evidence="3" id="KW-1185">Reference proteome</keyword>
<gene>
    <name evidence="2" type="ORF">ICJ85_09460</name>
</gene>
<dbReference type="PROSITE" id="PS51186">
    <property type="entry name" value="GNAT"/>
    <property type="match status" value="1"/>
</dbReference>
<dbReference type="PANTHER" id="PTHR43617">
    <property type="entry name" value="L-AMINO ACID N-ACETYLTRANSFERASE"/>
    <property type="match status" value="1"/>
</dbReference>
<dbReference type="EMBL" id="JACVXD010000004">
    <property type="protein sequence ID" value="MBD0824249.1"/>
    <property type="molecule type" value="Genomic_DNA"/>
</dbReference>
<comment type="caution">
    <text evidence="2">The sequence shown here is derived from an EMBL/GenBank/DDBJ whole genome shotgun (WGS) entry which is preliminary data.</text>
</comment>
<reference evidence="2 3" key="1">
    <citation type="journal article" date="2018" name="J. Microbiol.">
        <title>Aestuariibaculum marinum sp. nov., a marine bacterium isolated from seawater in South Korea.</title>
        <authorList>
            <person name="Choi J."/>
            <person name="Lee D."/>
            <person name="Jang J.H."/>
            <person name="Cha S."/>
            <person name="Seo T."/>
        </authorList>
    </citation>
    <scope>NUCLEOTIDE SEQUENCE [LARGE SCALE GENOMIC DNA]</scope>
    <source>
        <strain evidence="2 3">IP7</strain>
    </source>
</reference>
<sequence length="167" mass="19368">MTITFHQVLHDELPTVLNLFKEAAEKIAKKHIDHWQYWKNPPAEKTEWVQDGINKNEYFFIKNTNHATIGMVRILNEDILYWGEQKEPALYVHSLIVKEAYNGSGLGKLVLEAVAGQAKSKQRKFLRLDADSKNPKLCKYYENLGFNKVGEKTLPLSTYNLYEKTIL</sequence>
<name>A0A8J6U616_9FLAO</name>
<dbReference type="AlphaFoldDB" id="A0A8J6U616"/>
<dbReference type="SUPFAM" id="SSF55729">
    <property type="entry name" value="Acyl-CoA N-acyltransferases (Nat)"/>
    <property type="match status" value="1"/>
</dbReference>
<evidence type="ECO:0000259" key="1">
    <source>
        <dbReference type="PROSITE" id="PS51186"/>
    </source>
</evidence>
<organism evidence="2 3">
    <name type="scientific">Aestuariibaculum marinum</name>
    <dbReference type="NCBI Taxonomy" id="2683592"/>
    <lineage>
        <taxon>Bacteria</taxon>
        <taxon>Pseudomonadati</taxon>
        <taxon>Bacteroidota</taxon>
        <taxon>Flavobacteriia</taxon>
        <taxon>Flavobacteriales</taxon>
        <taxon>Flavobacteriaceae</taxon>
    </lineage>
</organism>
<evidence type="ECO:0000313" key="3">
    <source>
        <dbReference type="Proteomes" id="UP000621516"/>
    </source>
</evidence>
<protein>
    <submittedName>
        <fullName evidence="2">GNAT family N-acetyltransferase</fullName>
    </submittedName>
</protein>
<dbReference type="Gene3D" id="3.40.630.30">
    <property type="match status" value="1"/>
</dbReference>
<dbReference type="GO" id="GO:0016747">
    <property type="term" value="F:acyltransferase activity, transferring groups other than amino-acyl groups"/>
    <property type="evidence" value="ECO:0007669"/>
    <property type="project" value="InterPro"/>
</dbReference>
<dbReference type="InterPro" id="IPR016181">
    <property type="entry name" value="Acyl_CoA_acyltransferase"/>
</dbReference>
<proteinExistence type="predicted"/>
<dbReference type="InterPro" id="IPR050276">
    <property type="entry name" value="MshD_Acetyltransferase"/>
</dbReference>
<dbReference type="Pfam" id="PF00583">
    <property type="entry name" value="Acetyltransf_1"/>
    <property type="match status" value="1"/>
</dbReference>
<evidence type="ECO:0000313" key="2">
    <source>
        <dbReference type="EMBL" id="MBD0824249.1"/>
    </source>
</evidence>
<feature type="domain" description="N-acetyltransferase" evidence="1">
    <location>
        <begin position="3"/>
        <end position="167"/>
    </location>
</feature>
<dbReference type="RefSeq" id="WP_188223550.1">
    <property type="nucleotide sequence ID" value="NZ_JACVXD010000004.1"/>
</dbReference>